<proteinExistence type="predicted"/>
<dbReference type="EMBL" id="VXRY01000571">
    <property type="protein sequence ID" value="MXY35141.1"/>
    <property type="molecule type" value="Genomic_DNA"/>
</dbReference>
<reference evidence="1" key="1">
    <citation type="submission" date="2019-09" db="EMBL/GenBank/DDBJ databases">
        <title>Characterisation of the sponge microbiome using genome-centric metagenomics.</title>
        <authorList>
            <person name="Engelberts J.P."/>
            <person name="Robbins S.J."/>
            <person name="De Goeij J.M."/>
            <person name="Aranda M."/>
            <person name="Bell S.C."/>
            <person name="Webster N.S."/>
        </authorList>
    </citation>
    <scope>NUCLEOTIDE SEQUENCE</scope>
    <source>
        <strain evidence="1">SB0664_bin_43</strain>
    </source>
</reference>
<dbReference type="AlphaFoldDB" id="A0A6B0Y2Y9"/>
<comment type="caution">
    <text evidence="1">The sequence shown here is derived from an EMBL/GenBank/DDBJ whole genome shotgun (WGS) entry which is preliminary data.</text>
</comment>
<name>A0A6B0Y2Y9_9RHOB</name>
<gene>
    <name evidence="1" type="ORF">F4Y60_13875</name>
</gene>
<organism evidence="1">
    <name type="scientific">Boseongicola sp. SB0664_bin_43</name>
    <dbReference type="NCBI Taxonomy" id="2604844"/>
    <lineage>
        <taxon>Bacteria</taxon>
        <taxon>Pseudomonadati</taxon>
        <taxon>Pseudomonadota</taxon>
        <taxon>Alphaproteobacteria</taxon>
        <taxon>Rhodobacterales</taxon>
        <taxon>Paracoccaceae</taxon>
        <taxon>Boseongicola</taxon>
    </lineage>
</organism>
<evidence type="ECO:0000313" key="1">
    <source>
        <dbReference type="EMBL" id="MXY35141.1"/>
    </source>
</evidence>
<accession>A0A6B0Y2Y9</accession>
<protein>
    <submittedName>
        <fullName evidence="1">Uncharacterized protein</fullName>
    </submittedName>
</protein>
<sequence length="111" mass="12464">MAPSGIVGRISGEIGDLLIWRILVEPAWRLWRDADVASDDLDRPNFRCCFIDTDVDFAPKAFLLAARLADDSLAFSRSLDTSRVNEQVQHPRARVTGIADVQRLLSPEQRT</sequence>